<dbReference type="GO" id="GO:0005737">
    <property type="term" value="C:cytoplasm"/>
    <property type="evidence" value="ECO:0007669"/>
    <property type="project" value="TreeGrafter"/>
</dbReference>
<reference evidence="1 2" key="1">
    <citation type="submission" date="2017-05" db="EMBL/GenBank/DDBJ databases">
        <title>The Genome Sequence of Tsuchiyaea wingfieldii DSM 27421.</title>
        <authorList>
            <person name="Cuomo C."/>
            <person name="Passer A."/>
            <person name="Billmyre B."/>
            <person name="Heitman J."/>
        </authorList>
    </citation>
    <scope>NUCLEOTIDE SEQUENCE [LARGE SCALE GENOMIC DNA]</scope>
    <source>
        <strain evidence="1 2">DSM 27421</strain>
    </source>
</reference>
<dbReference type="InterPro" id="IPR036866">
    <property type="entry name" value="RibonucZ/Hydroxyglut_hydro"/>
</dbReference>
<comment type="caution">
    <text evidence="1">The sequence shown here is derived from an EMBL/GenBank/DDBJ whole genome shotgun (WGS) entry which is preliminary data.</text>
</comment>
<dbReference type="AlphaFoldDB" id="A0A5D3B0Q7"/>
<dbReference type="GO" id="GO:0070290">
    <property type="term" value="F:N-acylphosphatidylethanolamine-specific phospholipase D activity"/>
    <property type="evidence" value="ECO:0007669"/>
    <property type="project" value="TreeGrafter"/>
</dbReference>
<proteinExistence type="predicted"/>
<dbReference type="GO" id="GO:0070291">
    <property type="term" value="P:N-acylethanolamine metabolic process"/>
    <property type="evidence" value="ECO:0007669"/>
    <property type="project" value="TreeGrafter"/>
</dbReference>
<organism evidence="1 2">
    <name type="scientific">Cryptococcus floricola</name>
    <dbReference type="NCBI Taxonomy" id="2591691"/>
    <lineage>
        <taxon>Eukaryota</taxon>
        <taxon>Fungi</taxon>
        <taxon>Dikarya</taxon>
        <taxon>Basidiomycota</taxon>
        <taxon>Agaricomycotina</taxon>
        <taxon>Tremellomycetes</taxon>
        <taxon>Tremellales</taxon>
        <taxon>Cryptococcaceae</taxon>
        <taxon>Cryptococcus</taxon>
    </lineage>
</organism>
<dbReference type="Gene3D" id="3.60.15.10">
    <property type="entry name" value="Ribonuclease Z/Hydroxyacylglutathione hydrolase-like"/>
    <property type="match status" value="1"/>
</dbReference>
<evidence type="ECO:0008006" key="3">
    <source>
        <dbReference type="Google" id="ProtNLM"/>
    </source>
</evidence>
<name>A0A5D3B0Q7_9TREE</name>
<keyword evidence="2" id="KW-1185">Reference proteome</keyword>
<dbReference type="PANTHER" id="PTHR15032">
    <property type="entry name" value="N-ACYL-PHOSPHATIDYLETHANOLAMINE-HYDROLYZING PHOSPHOLIPASE D"/>
    <property type="match status" value="1"/>
</dbReference>
<dbReference type="Proteomes" id="UP000322245">
    <property type="component" value="Unassembled WGS sequence"/>
</dbReference>
<dbReference type="EMBL" id="NIDF01000034">
    <property type="protein sequence ID" value="TYJ55736.1"/>
    <property type="molecule type" value="Genomic_DNA"/>
</dbReference>
<protein>
    <recommendedName>
        <fullName evidence="3">Metallo-beta-lactamase domain-containing protein</fullName>
    </recommendedName>
</protein>
<dbReference type="PANTHER" id="PTHR15032:SF35">
    <property type="entry name" value="METALLO-BETA-LACTAMASE DOMAIN-CONTAINING PROTEIN"/>
    <property type="match status" value="1"/>
</dbReference>
<evidence type="ECO:0000313" key="1">
    <source>
        <dbReference type="EMBL" id="TYJ55736.1"/>
    </source>
</evidence>
<accession>A0A5D3B0Q7</accession>
<evidence type="ECO:0000313" key="2">
    <source>
        <dbReference type="Proteomes" id="UP000322245"/>
    </source>
</evidence>
<dbReference type="GO" id="GO:0070292">
    <property type="term" value="P:N-acylphosphatidylethanolamine metabolic process"/>
    <property type="evidence" value="ECO:0007669"/>
    <property type="project" value="TreeGrafter"/>
</dbReference>
<gene>
    <name evidence="1" type="ORF">B9479_003512</name>
</gene>
<sequence length="60" mass="6850">MALQTHVKKSVGVHWGTWLMSDEAYNKPPLDLEIARKKLNVEEEQFCVLPVGKTIVLEND</sequence>